<accession>C0BZG8</accession>
<reference evidence="2" key="1">
    <citation type="submission" date="2009-02" db="EMBL/GenBank/DDBJ databases">
        <authorList>
            <person name="Fulton L."/>
            <person name="Clifton S."/>
            <person name="Fulton B."/>
            <person name="Xu J."/>
            <person name="Minx P."/>
            <person name="Pepin K.H."/>
            <person name="Johnson M."/>
            <person name="Bhonagiri V."/>
            <person name="Nash W.E."/>
            <person name="Mardis E.R."/>
            <person name="Wilson R.K."/>
        </authorList>
    </citation>
    <scope>NUCLEOTIDE SEQUENCE [LARGE SCALE GENOMIC DNA]</scope>
    <source>
        <strain evidence="2">DSM 15053</strain>
    </source>
</reference>
<dbReference type="EMBL" id="ABYI02000019">
    <property type="protein sequence ID" value="EEG74546.1"/>
    <property type="molecule type" value="Genomic_DNA"/>
</dbReference>
<dbReference type="HOGENOM" id="CLU_2914321_0_0_9"/>
<evidence type="ECO:0000313" key="2">
    <source>
        <dbReference type="EMBL" id="EEG74546.1"/>
    </source>
</evidence>
<keyword evidence="1" id="KW-1133">Transmembrane helix</keyword>
<name>C0BZG8_9FIRM</name>
<dbReference type="Proteomes" id="UP000004893">
    <property type="component" value="Unassembled WGS sequence"/>
</dbReference>
<evidence type="ECO:0000256" key="1">
    <source>
        <dbReference type="SAM" id="Phobius"/>
    </source>
</evidence>
<feature type="transmembrane region" description="Helical" evidence="1">
    <location>
        <begin position="7"/>
        <end position="27"/>
    </location>
</feature>
<reference evidence="2" key="2">
    <citation type="submission" date="2013-06" db="EMBL/GenBank/DDBJ databases">
        <title>Draft genome sequence of Clostridium hylemonae (DSM 15053).</title>
        <authorList>
            <person name="Sudarsanam P."/>
            <person name="Ley R."/>
            <person name="Guruge J."/>
            <person name="Turnbaugh P.J."/>
            <person name="Mahowald M."/>
            <person name="Liep D."/>
            <person name="Gordon J."/>
        </authorList>
    </citation>
    <scope>NUCLEOTIDE SEQUENCE</scope>
    <source>
        <strain evidence="2">DSM 15053</strain>
    </source>
</reference>
<feature type="transmembrane region" description="Helical" evidence="1">
    <location>
        <begin position="33"/>
        <end position="51"/>
    </location>
</feature>
<keyword evidence="1" id="KW-0472">Membrane</keyword>
<comment type="caution">
    <text evidence="2">The sequence shown here is derived from an EMBL/GenBank/DDBJ whole genome shotgun (WGS) entry which is preliminary data.</text>
</comment>
<dbReference type="OrthoDB" id="2086485at2"/>
<dbReference type="STRING" id="553973.CLOHYLEM_05208"/>
<dbReference type="RefSeq" id="WP_006442545.1">
    <property type="nucleotide sequence ID" value="NZ_CP036524.1"/>
</dbReference>
<dbReference type="AlphaFoldDB" id="C0BZG8"/>
<keyword evidence="1" id="KW-0812">Transmembrane</keyword>
<organism evidence="2 3">
    <name type="scientific">[Clostridium] hylemonae DSM 15053</name>
    <dbReference type="NCBI Taxonomy" id="553973"/>
    <lineage>
        <taxon>Bacteria</taxon>
        <taxon>Bacillati</taxon>
        <taxon>Bacillota</taxon>
        <taxon>Clostridia</taxon>
        <taxon>Lachnospirales</taxon>
        <taxon>Lachnospiraceae</taxon>
    </lineage>
</organism>
<gene>
    <name evidence="2" type="ORF">CLOHYLEM_05208</name>
</gene>
<sequence length="61" mass="6851">MYRILKIVLLTAGIMMQAASVVLFGFTEIHISEYLYMAVWVLCGILIKYLLQSLSPDGKAN</sequence>
<proteinExistence type="predicted"/>
<keyword evidence="3" id="KW-1185">Reference proteome</keyword>
<evidence type="ECO:0000313" key="3">
    <source>
        <dbReference type="Proteomes" id="UP000004893"/>
    </source>
</evidence>
<protein>
    <submittedName>
        <fullName evidence="2">Uncharacterized protein</fullName>
    </submittedName>
</protein>